<keyword evidence="3" id="KW-0812">Transmembrane</keyword>
<dbReference type="InterPro" id="IPR050469">
    <property type="entry name" value="Diguanylate_Cyclase"/>
</dbReference>
<dbReference type="InterPro" id="IPR003018">
    <property type="entry name" value="GAF"/>
</dbReference>
<dbReference type="GO" id="GO:0043709">
    <property type="term" value="P:cell adhesion involved in single-species biofilm formation"/>
    <property type="evidence" value="ECO:0007669"/>
    <property type="project" value="TreeGrafter"/>
</dbReference>
<reference evidence="6 7" key="1">
    <citation type="submission" date="2018-06" db="EMBL/GenBank/DDBJ databases">
        <title>OYT1 Genome Sequencing.</title>
        <authorList>
            <person name="Kato S."/>
            <person name="Itoh T."/>
            <person name="Ohkuma M."/>
        </authorList>
    </citation>
    <scope>NUCLEOTIDE SEQUENCE [LARGE SCALE GENOMIC DNA]</scope>
    <source>
        <strain evidence="6 7">OYT1</strain>
    </source>
</reference>
<dbReference type="CDD" id="cd01949">
    <property type="entry name" value="GGDEF"/>
    <property type="match status" value="1"/>
</dbReference>
<dbReference type="PANTHER" id="PTHR45138">
    <property type="entry name" value="REGULATORY COMPONENTS OF SENSORY TRANSDUCTION SYSTEM"/>
    <property type="match status" value="1"/>
</dbReference>
<evidence type="ECO:0000256" key="1">
    <source>
        <dbReference type="ARBA" id="ARBA00012528"/>
    </source>
</evidence>
<dbReference type="InterPro" id="IPR043128">
    <property type="entry name" value="Rev_trsase/Diguanyl_cyclase"/>
</dbReference>
<feature type="domain" description="GGDEF" evidence="5">
    <location>
        <begin position="481"/>
        <end position="614"/>
    </location>
</feature>
<dbReference type="OrthoDB" id="5571399at2"/>
<dbReference type="AlphaFoldDB" id="A0A2Z6GCZ2"/>
<evidence type="ECO:0000256" key="3">
    <source>
        <dbReference type="SAM" id="Phobius"/>
    </source>
</evidence>
<evidence type="ECO:0000259" key="4">
    <source>
        <dbReference type="PROSITE" id="PS50885"/>
    </source>
</evidence>
<dbReference type="Proteomes" id="UP000033070">
    <property type="component" value="Chromosome"/>
</dbReference>
<name>A0A2Z6GCZ2_9PROT</name>
<dbReference type="Gene3D" id="3.30.450.40">
    <property type="match status" value="1"/>
</dbReference>
<dbReference type="InterPro" id="IPR003660">
    <property type="entry name" value="HAMP_dom"/>
</dbReference>
<dbReference type="Pfam" id="PF00990">
    <property type="entry name" value="GGDEF"/>
    <property type="match status" value="1"/>
</dbReference>
<dbReference type="PROSITE" id="PS50887">
    <property type="entry name" value="GGDEF"/>
    <property type="match status" value="1"/>
</dbReference>
<organism evidence="6 7">
    <name type="scientific">Ferriphaselus amnicola</name>
    <dbReference type="NCBI Taxonomy" id="1188319"/>
    <lineage>
        <taxon>Bacteria</taxon>
        <taxon>Pseudomonadati</taxon>
        <taxon>Pseudomonadota</taxon>
        <taxon>Betaproteobacteria</taxon>
        <taxon>Nitrosomonadales</taxon>
        <taxon>Gallionellaceae</taxon>
        <taxon>Ferriphaselus</taxon>
    </lineage>
</organism>
<evidence type="ECO:0000259" key="5">
    <source>
        <dbReference type="PROSITE" id="PS50887"/>
    </source>
</evidence>
<comment type="catalytic activity">
    <reaction evidence="2">
        <text>2 GTP = 3',3'-c-di-GMP + 2 diphosphate</text>
        <dbReference type="Rhea" id="RHEA:24898"/>
        <dbReference type="ChEBI" id="CHEBI:33019"/>
        <dbReference type="ChEBI" id="CHEBI:37565"/>
        <dbReference type="ChEBI" id="CHEBI:58805"/>
        <dbReference type="EC" id="2.7.7.65"/>
    </reaction>
</comment>
<dbReference type="GO" id="GO:0005886">
    <property type="term" value="C:plasma membrane"/>
    <property type="evidence" value="ECO:0007669"/>
    <property type="project" value="TreeGrafter"/>
</dbReference>
<dbReference type="FunFam" id="3.30.70.270:FF:000001">
    <property type="entry name" value="Diguanylate cyclase domain protein"/>
    <property type="match status" value="1"/>
</dbReference>
<dbReference type="NCBIfam" id="TIGR00254">
    <property type="entry name" value="GGDEF"/>
    <property type="match status" value="1"/>
</dbReference>
<dbReference type="SMART" id="SM00267">
    <property type="entry name" value="GGDEF"/>
    <property type="match status" value="1"/>
</dbReference>
<dbReference type="InterPro" id="IPR000160">
    <property type="entry name" value="GGDEF_dom"/>
</dbReference>
<dbReference type="KEGG" id="fam:OYT1_ch1861"/>
<keyword evidence="7" id="KW-1185">Reference proteome</keyword>
<evidence type="ECO:0000313" key="6">
    <source>
        <dbReference type="EMBL" id="BBE51388.1"/>
    </source>
</evidence>
<dbReference type="SUPFAM" id="SSF55781">
    <property type="entry name" value="GAF domain-like"/>
    <property type="match status" value="1"/>
</dbReference>
<dbReference type="EC" id="2.7.7.65" evidence="1"/>
<feature type="transmembrane region" description="Helical" evidence="3">
    <location>
        <begin position="174"/>
        <end position="195"/>
    </location>
</feature>
<dbReference type="Gene3D" id="3.30.70.270">
    <property type="match status" value="1"/>
</dbReference>
<accession>A0A2Z6GCZ2</accession>
<dbReference type="PROSITE" id="PS50885">
    <property type="entry name" value="HAMP"/>
    <property type="match status" value="1"/>
</dbReference>
<proteinExistence type="predicted"/>
<feature type="domain" description="HAMP" evidence="4">
    <location>
        <begin position="200"/>
        <end position="252"/>
    </location>
</feature>
<gene>
    <name evidence="6" type="ORF">OYT1_ch1861</name>
</gene>
<keyword evidence="3" id="KW-0472">Membrane</keyword>
<dbReference type="STRING" id="1188319.OYT1_00853"/>
<sequence>MTLRRKRYWFTVSTSLVLIVLFSVVTIQSFSYFSQDTIREQARMTAEMLRISLTEQMRTGVISERETLFKRLRTIPGLVDVRVMRGEPVIQQFGPGIDGEKPRLDMEKRVLATGQWEEQFVQEKGNTIYRITIPYIASSTTSLNCLQCHNVPEGSINGAVTLGFSLDNMQHTELLAISPIILLLIVFGLCLGYFLKKLFQPMVATVEQLKSVVENAETGDFSGRISAASKDEIGDIALHTNTLMAALEQSIGKISSRIQSLGEHTRREGDRNNLLEHTVRIVDEMVGATRFKLAVENDLDLDEIYARLHLVLKQHFGLKHFSYYQVENNGKNLKPVFVEGLAQPSELWCDPEILVNAEVCRSKRIAACVSSVDAPQICNRFCGNAKGMGELVHICIPVMLSGHVGGVLQIVLTEDERRQHADIEQTAQLYLNQVAPVIEARHLMQSLKNTAMRDPMTGLYNRRFIEDYIDSLTASILRQKSNLGILMCDVDFFKQVNDNYGHDVGDQIIKGLAEIIKKAIRASDLAIRFGGEEFMILLPDTDAEGCMLLAERIRLALKENIFQTPQGPLKKTLSIGFAVFPQDGKGFWECVKYSDIALYHAKEHGRDQSVMFTAEMWTGTDQY</sequence>
<dbReference type="CDD" id="cd06225">
    <property type="entry name" value="HAMP"/>
    <property type="match status" value="1"/>
</dbReference>
<dbReference type="GO" id="GO:0052621">
    <property type="term" value="F:diguanylate cyclase activity"/>
    <property type="evidence" value="ECO:0007669"/>
    <property type="project" value="UniProtKB-EC"/>
</dbReference>
<dbReference type="PANTHER" id="PTHR45138:SF9">
    <property type="entry name" value="DIGUANYLATE CYCLASE DGCM-RELATED"/>
    <property type="match status" value="1"/>
</dbReference>
<dbReference type="Gene3D" id="3.30.450.290">
    <property type="match status" value="1"/>
</dbReference>
<evidence type="ECO:0000313" key="7">
    <source>
        <dbReference type="Proteomes" id="UP000033070"/>
    </source>
</evidence>
<keyword evidence="3" id="KW-1133">Transmembrane helix</keyword>
<dbReference type="InterPro" id="IPR029787">
    <property type="entry name" value="Nucleotide_cyclase"/>
</dbReference>
<dbReference type="RefSeq" id="WP_084611932.1">
    <property type="nucleotide sequence ID" value="NZ_AP018738.1"/>
</dbReference>
<protein>
    <recommendedName>
        <fullName evidence="1">diguanylate cyclase</fullName>
        <ecNumber evidence="1">2.7.7.65</ecNumber>
    </recommendedName>
</protein>
<dbReference type="GO" id="GO:0007165">
    <property type="term" value="P:signal transduction"/>
    <property type="evidence" value="ECO:0007669"/>
    <property type="project" value="InterPro"/>
</dbReference>
<dbReference type="SMART" id="SM00065">
    <property type="entry name" value="GAF"/>
    <property type="match status" value="1"/>
</dbReference>
<dbReference type="EMBL" id="AP018738">
    <property type="protein sequence ID" value="BBE51388.1"/>
    <property type="molecule type" value="Genomic_DNA"/>
</dbReference>
<dbReference type="SUPFAM" id="SSF55073">
    <property type="entry name" value="Nucleotide cyclase"/>
    <property type="match status" value="1"/>
</dbReference>
<dbReference type="SMART" id="SM00304">
    <property type="entry name" value="HAMP"/>
    <property type="match status" value="1"/>
</dbReference>
<dbReference type="Gene3D" id="6.10.340.10">
    <property type="match status" value="1"/>
</dbReference>
<dbReference type="InterPro" id="IPR029016">
    <property type="entry name" value="GAF-like_dom_sf"/>
</dbReference>
<evidence type="ECO:0000256" key="2">
    <source>
        <dbReference type="ARBA" id="ARBA00034247"/>
    </source>
</evidence>
<dbReference type="GO" id="GO:1902201">
    <property type="term" value="P:negative regulation of bacterial-type flagellum-dependent cell motility"/>
    <property type="evidence" value="ECO:0007669"/>
    <property type="project" value="TreeGrafter"/>
</dbReference>